<dbReference type="Proteomes" id="UP000005239">
    <property type="component" value="Unassembled WGS sequence"/>
</dbReference>
<proteinExistence type="predicted"/>
<dbReference type="AlphaFoldDB" id="A0A2A6CS04"/>
<accession>A0A8R1Z3I3</accession>
<name>A0A2A6CS04_PRIPA</name>
<evidence type="ECO:0000313" key="2">
    <source>
        <dbReference type="Proteomes" id="UP000005239"/>
    </source>
</evidence>
<accession>A0A2A6CS04</accession>
<reference evidence="1" key="2">
    <citation type="submission" date="2022-06" db="UniProtKB">
        <authorList>
            <consortium name="EnsemblMetazoa"/>
        </authorList>
    </citation>
    <scope>IDENTIFICATION</scope>
    <source>
        <strain evidence="1">PS312</strain>
    </source>
</reference>
<protein>
    <submittedName>
        <fullName evidence="1">Uncharacterized protein</fullName>
    </submittedName>
</protein>
<reference evidence="2" key="1">
    <citation type="journal article" date="2008" name="Nat. Genet.">
        <title>The Pristionchus pacificus genome provides a unique perspective on nematode lifestyle and parasitism.</title>
        <authorList>
            <person name="Dieterich C."/>
            <person name="Clifton S.W."/>
            <person name="Schuster L.N."/>
            <person name="Chinwalla A."/>
            <person name="Delehaunty K."/>
            <person name="Dinkelacker I."/>
            <person name="Fulton L."/>
            <person name="Fulton R."/>
            <person name="Godfrey J."/>
            <person name="Minx P."/>
            <person name="Mitreva M."/>
            <person name="Roeseler W."/>
            <person name="Tian H."/>
            <person name="Witte H."/>
            <person name="Yang S.P."/>
            <person name="Wilson R.K."/>
            <person name="Sommer R.J."/>
        </authorList>
    </citation>
    <scope>NUCLEOTIDE SEQUENCE [LARGE SCALE GENOMIC DNA]</scope>
    <source>
        <strain evidence="2">PS312</strain>
    </source>
</reference>
<evidence type="ECO:0000313" key="1">
    <source>
        <dbReference type="EnsemblMetazoa" id="PPA44670.1"/>
    </source>
</evidence>
<keyword evidence="2" id="KW-1185">Reference proteome</keyword>
<gene>
    <name evidence="1" type="primary">WBGene00283039</name>
</gene>
<sequence>MEREPLATTNRNENFQRNIDEKFHPIAVLGVGVFRRIPAHIKLKIGFVNLYVIRVNIVGELFASHSNVDRWLEEERDFSYILDFIDSSLDELGDSLTVFNLANHTETNTESE</sequence>
<organism evidence="1 2">
    <name type="scientific">Pristionchus pacificus</name>
    <name type="common">Parasitic nematode worm</name>
    <dbReference type="NCBI Taxonomy" id="54126"/>
    <lineage>
        <taxon>Eukaryota</taxon>
        <taxon>Metazoa</taxon>
        <taxon>Ecdysozoa</taxon>
        <taxon>Nematoda</taxon>
        <taxon>Chromadorea</taxon>
        <taxon>Rhabditida</taxon>
        <taxon>Rhabditina</taxon>
        <taxon>Diplogasteromorpha</taxon>
        <taxon>Diplogasteroidea</taxon>
        <taxon>Neodiplogasteridae</taxon>
        <taxon>Pristionchus</taxon>
    </lineage>
</organism>
<dbReference type="EnsemblMetazoa" id="PPA44670.1">
    <property type="protein sequence ID" value="PPA44670.1"/>
    <property type="gene ID" value="WBGene00283039"/>
</dbReference>